<accession>A0A7K0DB95</accession>
<feature type="transmembrane region" description="Helical" evidence="2">
    <location>
        <begin position="73"/>
        <end position="92"/>
    </location>
</feature>
<evidence type="ECO:0000313" key="3">
    <source>
        <dbReference type="EMBL" id="MQY23066.1"/>
    </source>
</evidence>
<evidence type="ECO:0000256" key="1">
    <source>
        <dbReference type="SAM" id="MobiDB-lite"/>
    </source>
</evidence>
<keyword evidence="4" id="KW-1185">Reference proteome</keyword>
<dbReference type="Proteomes" id="UP000438448">
    <property type="component" value="Unassembled WGS sequence"/>
</dbReference>
<dbReference type="AlphaFoldDB" id="A0A7K0DB95"/>
<comment type="caution">
    <text evidence="3">The sequence shown here is derived from an EMBL/GenBank/DDBJ whole genome shotgun (WGS) entry which is preliminary data.</text>
</comment>
<evidence type="ECO:0008006" key="5">
    <source>
        <dbReference type="Google" id="ProtNLM"/>
    </source>
</evidence>
<dbReference type="InterPro" id="IPR000801">
    <property type="entry name" value="Esterase-like"/>
</dbReference>
<organism evidence="3 4">
    <name type="scientific">Nocardia macrotermitis</name>
    <dbReference type="NCBI Taxonomy" id="2585198"/>
    <lineage>
        <taxon>Bacteria</taxon>
        <taxon>Bacillati</taxon>
        <taxon>Actinomycetota</taxon>
        <taxon>Actinomycetes</taxon>
        <taxon>Mycobacteriales</taxon>
        <taxon>Nocardiaceae</taxon>
        <taxon>Nocardia</taxon>
    </lineage>
</organism>
<protein>
    <recommendedName>
        <fullName evidence="5">Esterase</fullName>
    </recommendedName>
</protein>
<name>A0A7K0DB95_9NOCA</name>
<dbReference type="Pfam" id="PF00756">
    <property type="entry name" value="Esterase"/>
    <property type="match status" value="1"/>
</dbReference>
<keyword evidence="2" id="KW-0472">Membrane</keyword>
<dbReference type="Gene3D" id="3.40.50.1820">
    <property type="entry name" value="alpha/beta hydrolase"/>
    <property type="match status" value="1"/>
</dbReference>
<feature type="region of interest" description="Disordered" evidence="1">
    <location>
        <begin position="28"/>
        <end position="58"/>
    </location>
</feature>
<gene>
    <name evidence="3" type="ORF">NRB20_61930</name>
</gene>
<dbReference type="SUPFAM" id="SSF53474">
    <property type="entry name" value="alpha/beta-Hydrolases"/>
    <property type="match status" value="1"/>
</dbReference>
<reference evidence="3 4" key="1">
    <citation type="submission" date="2019-10" db="EMBL/GenBank/DDBJ databases">
        <title>Nocardia macrotermitis sp. nov. and Nocardia aurantia sp. nov., isolated from the gut of fungus growing-termite Macrotermes natalensis.</title>
        <authorList>
            <person name="Benndorf R."/>
            <person name="Schwitalla J."/>
            <person name="Martin K."/>
            <person name="De Beer W."/>
            <person name="Kaster A.-K."/>
            <person name="Vollmers J."/>
            <person name="Poulsen M."/>
            <person name="Beemelmanns C."/>
        </authorList>
    </citation>
    <scope>NUCLEOTIDE SEQUENCE [LARGE SCALE GENOMIC DNA]</scope>
    <source>
        <strain evidence="3 4">RB20</strain>
    </source>
</reference>
<dbReference type="EMBL" id="WEGK01000017">
    <property type="protein sequence ID" value="MQY23066.1"/>
    <property type="molecule type" value="Genomic_DNA"/>
</dbReference>
<evidence type="ECO:0000313" key="4">
    <source>
        <dbReference type="Proteomes" id="UP000438448"/>
    </source>
</evidence>
<dbReference type="InterPro" id="IPR029058">
    <property type="entry name" value="AB_hydrolase_fold"/>
</dbReference>
<proteinExistence type="predicted"/>
<keyword evidence="2" id="KW-0812">Transmembrane</keyword>
<evidence type="ECO:0000256" key="2">
    <source>
        <dbReference type="SAM" id="Phobius"/>
    </source>
</evidence>
<sequence length="417" mass="44294">MSGNPYGRVAGVKSIRTAVIRHAGTAVRHVSSGGMSHGPRGSRRTGFGRTAGKPTDSEGVQVIRRRFRRGLRAASVLAATGILAGVLTGVGATTASADDPIIASKALLADPKAPDGSHITRATYTDNRNIRLYVYSAAMDETYPVDVQRPADASKARPTLYLLNGAGGGEDDASWVKKTDIVKGFLNDKNVNVVQPIGGKWSYYTDWIKDDPVLGRNKWKTFFTQELPPLINAALGTNGVNAIAGLSTSGTSVLNLAIAKPGLYKSVAAYSGCAQTADPVGREFVKLTVNVWGGGDVQNMYGPDGAPAWAANDPYLHADKLRGMNLYISSGNGLPGVYDTMNNKYALPGAYGLANQLLIGGVIEAGVNYCSHNLQAKLNSLHIPATYNFRNSGTHSWGYWHDDFLSSWPVLAKGLGL</sequence>
<keyword evidence="2" id="KW-1133">Transmembrane helix</keyword>